<protein>
    <recommendedName>
        <fullName evidence="3">RES domain-containing protein</fullName>
    </recommendedName>
</protein>
<gene>
    <name evidence="1" type="ORF">GCM10023161_01820</name>
</gene>
<sequence>MVTSTFDIREGSRVHSARPSRADRECLRYRLDVIAVSALDVVESAGGWLYDRAMAGWQVTVLLPDDGDARPLRILGVQARNLEEWLAAMGAGSTSESLAVSAEAFTADARVRDKVLTSLDDRLTEVTLWGQAPSGWPLRVDRGVTRAQYALSAAARRFKGHALAAAGSACPAVYSTETLLCDLVTCGRGGSGLVRLDR</sequence>
<evidence type="ECO:0000313" key="1">
    <source>
        <dbReference type="EMBL" id="GAA4532475.1"/>
    </source>
</evidence>
<comment type="caution">
    <text evidence="1">The sequence shown here is derived from an EMBL/GenBank/DDBJ whole genome shotgun (WGS) entry which is preliminary data.</text>
</comment>
<dbReference type="Proteomes" id="UP001501417">
    <property type="component" value="Unassembled WGS sequence"/>
</dbReference>
<dbReference type="EMBL" id="BAABGF010000001">
    <property type="protein sequence ID" value="GAA4532475.1"/>
    <property type="molecule type" value="Genomic_DNA"/>
</dbReference>
<organism evidence="1 2">
    <name type="scientific">Mycobacterium paraffinicum</name>
    <dbReference type="NCBI Taxonomy" id="53378"/>
    <lineage>
        <taxon>Bacteria</taxon>
        <taxon>Bacillati</taxon>
        <taxon>Actinomycetota</taxon>
        <taxon>Actinomycetes</taxon>
        <taxon>Mycobacteriales</taxon>
        <taxon>Mycobacteriaceae</taxon>
        <taxon>Mycobacterium</taxon>
    </lineage>
</organism>
<reference evidence="2" key="1">
    <citation type="journal article" date="2019" name="Int. J. Syst. Evol. Microbiol.">
        <title>The Global Catalogue of Microorganisms (GCM) 10K type strain sequencing project: providing services to taxonomists for standard genome sequencing and annotation.</title>
        <authorList>
            <consortium name="The Broad Institute Genomics Platform"/>
            <consortium name="The Broad Institute Genome Sequencing Center for Infectious Disease"/>
            <person name="Wu L."/>
            <person name="Ma J."/>
        </authorList>
    </citation>
    <scope>NUCLEOTIDE SEQUENCE [LARGE SCALE GENOMIC DNA]</scope>
    <source>
        <strain evidence="2">JCM 17782</strain>
    </source>
</reference>
<keyword evidence="2" id="KW-1185">Reference proteome</keyword>
<name>A0ABP8RAP7_9MYCO</name>
<evidence type="ECO:0008006" key="3">
    <source>
        <dbReference type="Google" id="ProtNLM"/>
    </source>
</evidence>
<dbReference type="RefSeq" id="WP_264044059.1">
    <property type="nucleotide sequence ID" value="NZ_BAABGF010000001.1"/>
</dbReference>
<accession>A0ABP8RAP7</accession>
<proteinExistence type="predicted"/>
<evidence type="ECO:0000313" key="2">
    <source>
        <dbReference type="Proteomes" id="UP001501417"/>
    </source>
</evidence>